<feature type="region of interest" description="Disordered" evidence="6">
    <location>
        <begin position="404"/>
        <end position="427"/>
    </location>
</feature>
<keyword evidence="1 4" id="KW-0479">Metal-binding</keyword>
<feature type="compositionally biased region" description="Basic and acidic residues" evidence="6">
    <location>
        <begin position="374"/>
        <end position="386"/>
    </location>
</feature>
<sequence length="502" mass="55746">MANGEEEDEAELEQQLELQLEEQRDSLNALNEALASDPSNSELLSFQEELIVAIRDSEDGLLHLKRSRLLRETDSILSSAAAASGCGFNGNDVKVEALDPQLEAENYGVGSKCRFRHIDGRWYNGVVVSVDGTGSATIAFLTPTSENMVICKFFLQQRCRFGSNCRMSHGVDVPLSSLKAYIPTIWQQSFVGSIIWALPDSNSGVWKEAELESFDDIKNLAKVVFRNDGSSTTLGIEAVSLSEYAEMSEDEEDEYSTEQSDSTDDEEEEEIAPQGLGFLEATHSQRGIQTDTAVFANWEHHTRGIASKMMANMGYREGMGLGASGQGRVDPISVKVLKPKQSLDHALQSHEGEKAEGERKKKRSRGGKRKRDKKFADAARAAKQEEESQPDVFSFINKQLATQVQAHGGTTSKNRQSKGSVEGRKEDRRALVAYDDEVKDLRLQIEKLEEMVGRNRKDKVTCEAFTRKLNETRKALADAEAAHASASHALVSKEKEKKWLKF</sequence>
<feature type="coiled-coil region" evidence="5">
    <location>
        <begin position="431"/>
        <end position="482"/>
    </location>
</feature>
<dbReference type="Pfam" id="PF01585">
    <property type="entry name" value="G-patch"/>
    <property type="match status" value="1"/>
</dbReference>
<evidence type="ECO:0000256" key="5">
    <source>
        <dbReference type="SAM" id="Coils"/>
    </source>
</evidence>
<evidence type="ECO:0000256" key="3">
    <source>
        <dbReference type="ARBA" id="ARBA00022833"/>
    </source>
</evidence>
<feature type="compositionally biased region" description="Basic and acidic residues" evidence="6">
    <location>
        <begin position="342"/>
        <end position="359"/>
    </location>
</feature>
<reference evidence="9 10" key="1">
    <citation type="submission" date="2024-01" db="EMBL/GenBank/DDBJ databases">
        <title>Genome assemblies of Stephania.</title>
        <authorList>
            <person name="Yang L."/>
        </authorList>
    </citation>
    <scope>NUCLEOTIDE SEQUENCE [LARGE SCALE GENOMIC DNA]</scope>
    <source>
        <strain evidence="9">YNDBR</strain>
        <tissue evidence="9">Leaf</tissue>
    </source>
</reference>
<dbReference type="Gene3D" id="2.30.30.1190">
    <property type="match status" value="1"/>
</dbReference>
<dbReference type="InterPro" id="IPR041367">
    <property type="entry name" value="Znf-CCCH_4"/>
</dbReference>
<evidence type="ECO:0000256" key="2">
    <source>
        <dbReference type="ARBA" id="ARBA00022771"/>
    </source>
</evidence>
<feature type="region of interest" description="Disordered" evidence="6">
    <location>
        <begin position="246"/>
        <end position="271"/>
    </location>
</feature>
<dbReference type="SMART" id="SM00356">
    <property type="entry name" value="ZnF_C3H1"/>
    <property type="match status" value="1"/>
</dbReference>
<name>A0AAP0EWB6_9MAGN</name>
<evidence type="ECO:0000259" key="8">
    <source>
        <dbReference type="PROSITE" id="PS50174"/>
    </source>
</evidence>
<keyword evidence="10" id="KW-1185">Reference proteome</keyword>
<evidence type="ECO:0000313" key="9">
    <source>
        <dbReference type="EMBL" id="KAK9098042.1"/>
    </source>
</evidence>
<dbReference type="Pfam" id="PF18044">
    <property type="entry name" value="zf-CCCH_4"/>
    <property type="match status" value="1"/>
</dbReference>
<evidence type="ECO:0000256" key="4">
    <source>
        <dbReference type="PROSITE-ProRule" id="PRU00723"/>
    </source>
</evidence>
<dbReference type="PROSITE" id="PS50103">
    <property type="entry name" value="ZF_C3H1"/>
    <property type="match status" value="1"/>
</dbReference>
<dbReference type="SUPFAM" id="SSF90229">
    <property type="entry name" value="CCCH zinc finger"/>
    <property type="match status" value="1"/>
</dbReference>
<accession>A0AAP0EWB6</accession>
<keyword evidence="3 4" id="KW-0862">Zinc</keyword>
<feature type="coiled-coil region" evidence="5">
    <location>
        <begin position="2"/>
        <end position="33"/>
    </location>
</feature>
<dbReference type="InterPro" id="IPR036855">
    <property type="entry name" value="Znf_CCCH_sf"/>
</dbReference>
<feature type="compositionally biased region" description="Basic residues" evidence="6">
    <location>
        <begin position="360"/>
        <end position="373"/>
    </location>
</feature>
<dbReference type="PROSITE" id="PS50174">
    <property type="entry name" value="G_PATCH"/>
    <property type="match status" value="1"/>
</dbReference>
<dbReference type="InterPro" id="IPR000467">
    <property type="entry name" value="G_patch_dom"/>
</dbReference>
<dbReference type="EMBL" id="JBBNAF010000011">
    <property type="protein sequence ID" value="KAK9098042.1"/>
    <property type="molecule type" value="Genomic_DNA"/>
</dbReference>
<dbReference type="GO" id="GO:0008270">
    <property type="term" value="F:zinc ion binding"/>
    <property type="evidence" value="ECO:0007669"/>
    <property type="project" value="UniProtKB-KW"/>
</dbReference>
<dbReference type="PANTHER" id="PTHR47650">
    <property type="entry name" value="ZINC FINGER CCCH DOMAIN-CONTAINING PROTEIN 22"/>
    <property type="match status" value="1"/>
</dbReference>
<dbReference type="SMART" id="SM00443">
    <property type="entry name" value="G_patch"/>
    <property type="match status" value="1"/>
</dbReference>
<evidence type="ECO:0008006" key="11">
    <source>
        <dbReference type="Google" id="ProtNLM"/>
    </source>
</evidence>
<feature type="compositionally biased region" description="Polar residues" evidence="6">
    <location>
        <begin position="404"/>
        <end position="419"/>
    </location>
</feature>
<feature type="domain" description="G-patch" evidence="8">
    <location>
        <begin position="302"/>
        <end position="348"/>
    </location>
</feature>
<dbReference type="InterPro" id="IPR000571">
    <property type="entry name" value="Znf_CCCH"/>
</dbReference>
<feature type="domain" description="C3H1-type" evidence="7">
    <location>
        <begin position="145"/>
        <end position="172"/>
    </location>
</feature>
<dbReference type="GO" id="GO:0003676">
    <property type="term" value="F:nucleic acid binding"/>
    <property type="evidence" value="ECO:0007669"/>
    <property type="project" value="InterPro"/>
</dbReference>
<organism evidence="9 10">
    <name type="scientific">Stephania yunnanensis</name>
    <dbReference type="NCBI Taxonomy" id="152371"/>
    <lineage>
        <taxon>Eukaryota</taxon>
        <taxon>Viridiplantae</taxon>
        <taxon>Streptophyta</taxon>
        <taxon>Embryophyta</taxon>
        <taxon>Tracheophyta</taxon>
        <taxon>Spermatophyta</taxon>
        <taxon>Magnoliopsida</taxon>
        <taxon>Ranunculales</taxon>
        <taxon>Menispermaceae</taxon>
        <taxon>Menispermoideae</taxon>
        <taxon>Cissampelideae</taxon>
        <taxon>Stephania</taxon>
    </lineage>
</organism>
<keyword evidence="5" id="KW-0175">Coiled coil</keyword>
<evidence type="ECO:0000313" key="10">
    <source>
        <dbReference type="Proteomes" id="UP001420932"/>
    </source>
</evidence>
<feature type="region of interest" description="Disordered" evidence="6">
    <location>
        <begin position="342"/>
        <end position="392"/>
    </location>
</feature>
<evidence type="ECO:0000259" key="7">
    <source>
        <dbReference type="PROSITE" id="PS50103"/>
    </source>
</evidence>
<keyword evidence="2 4" id="KW-0863">Zinc-finger</keyword>
<dbReference type="PANTHER" id="PTHR47650:SF2">
    <property type="entry name" value="ZINC FINGER CCCH DOMAIN-CONTAINING PROTEIN 22"/>
    <property type="match status" value="1"/>
</dbReference>
<evidence type="ECO:0000256" key="6">
    <source>
        <dbReference type="SAM" id="MobiDB-lite"/>
    </source>
</evidence>
<proteinExistence type="predicted"/>
<dbReference type="AlphaFoldDB" id="A0AAP0EWB6"/>
<comment type="caution">
    <text evidence="9">The sequence shown here is derived from an EMBL/GenBank/DDBJ whole genome shotgun (WGS) entry which is preliminary data.</text>
</comment>
<feature type="zinc finger region" description="C3H1-type" evidence="4">
    <location>
        <begin position="145"/>
        <end position="172"/>
    </location>
</feature>
<dbReference type="Proteomes" id="UP001420932">
    <property type="component" value="Unassembled WGS sequence"/>
</dbReference>
<gene>
    <name evidence="9" type="ORF">Syun_025087</name>
</gene>
<protein>
    <recommendedName>
        <fullName evidence="11">Zinc finger CCCH-type with G patch domain-containing protein</fullName>
    </recommendedName>
</protein>
<evidence type="ECO:0000256" key="1">
    <source>
        <dbReference type="ARBA" id="ARBA00022723"/>
    </source>
</evidence>